<keyword evidence="2" id="KW-1185">Reference proteome</keyword>
<dbReference type="Proteomes" id="UP000010384">
    <property type="component" value="Chromosome"/>
</dbReference>
<reference evidence="1 2" key="1">
    <citation type="submission" date="2012-06" db="EMBL/GenBank/DDBJ databases">
        <title>Finished chromosome of genome of Chroococcidiopsis thermalis PCC 7203.</title>
        <authorList>
            <consortium name="US DOE Joint Genome Institute"/>
            <person name="Gugger M."/>
            <person name="Coursin T."/>
            <person name="Rippka R."/>
            <person name="Tandeau De Marsac N."/>
            <person name="Huntemann M."/>
            <person name="Wei C.-L."/>
            <person name="Han J."/>
            <person name="Detter J.C."/>
            <person name="Han C."/>
            <person name="Tapia R."/>
            <person name="Davenport K."/>
            <person name="Daligault H."/>
            <person name="Erkkila T."/>
            <person name="Gu W."/>
            <person name="Munk A.C.C."/>
            <person name="Teshima H."/>
            <person name="Xu Y."/>
            <person name="Chain P."/>
            <person name="Chen A."/>
            <person name="Krypides N."/>
            <person name="Mavromatis K."/>
            <person name="Markowitz V."/>
            <person name="Szeto E."/>
            <person name="Ivanova N."/>
            <person name="Mikhailova N."/>
            <person name="Ovchinnikova G."/>
            <person name="Pagani I."/>
            <person name="Pati A."/>
            <person name="Goodwin L."/>
            <person name="Peters L."/>
            <person name="Pitluck S."/>
            <person name="Woyke T."/>
            <person name="Kerfeld C."/>
        </authorList>
    </citation>
    <scope>NUCLEOTIDE SEQUENCE [LARGE SCALE GENOMIC DNA]</scope>
    <source>
        <strain evidence="1 2">PCC 7203</strain>
    </source>
</reference>
<name>K9TWD2_CHRTP</name>
<dbReference type="InParanoid" id="K9TWD2"/>
<dbReference type="AlphaFoldDB" id="K9TWD2"/>
<dbReference type="EMBL" id="CP003597">
    <property type="protein sequence ID" value="AFY86708.1"/>
    <property type="molecule type" value="Genomic_DNA"/>
</dbReference>
<proteinExistence type="predicted"/>
<dbReference type="KEGG" id="cthe:Chro_1181"/>
<dbReference type="STRING" id="251229.Chro_1181"/>
<evidence type="ECO:0000313" key="2">
    <source>
        <dbReference type="Proteomes" id="UP000010384"/>
    </source>
</evidence>
<dbReference type="RefSeq" id="WP_015153256.1">
    <property type="nucleotide sequence ID" value="NC_019695.1"/>
</dbReference>
<protein>
    <submittedName>
        <fullName evidence="1">Uncharacterized protein</fullName>
    </submittedName>
</protein>
<dbReference type="HOGENOM" id="CLU_2179160_0_0_3"/>
<evidence type="ECO:0000313" key="1">
    <source>
        <dbReference type="EMBL" id="AFY86708.1"/>
    </source>
</evidence>
<sequence length="109" mass="12950">MDGLERQRALLPKELQDRFVYCPVTDEEYAIRHLASLMDRSWKYLKRPLSYHNFKADKEEIERRERKHHETIMSLSPKIRGWEIIGGERWVQETLRSIREGTGGGVIPN</sequence>
<gene>
    <name evidence="1" type="ORF">Chro_1181</name>
</gene>
<accession>K9TWD2</accession>
<organism evidence="1 2">
    <name type="scientific">Chroococcidiopsis thermalis (strain PCC 7203)</name>
    <dbReference type="NCBI Taxonomy" id="251229"/>
    <lineage>
        <taxon>Bacteria</taxon>
        <taxon>Bacillati</taxon>
        <taxon>Cyanobacteriota</taxon>
        <taxon>Cyanophyceae</taxon>
        <taxon>Chroococcidiopsidales</taxon>
        <taxon>Chroococcidiopsidaceae</taxon>
        <taxon>Chroococcidiopsis</taxon>
    </lineage>
</organism>